<feature type="transmembrane region" description="Helical" evidence="15">
    <location>
        <begin position="102"/>
        <end position="126"/>
    </location>
</feature>
<keyword evidence="19" id="KW-1185">Reference proteome</keyword>
<dbReference type="FunFam" id="1.20.1070.10:FF:000044">
    <property type="entry name" value="Opsin, ultraviolet-sensitive"/>
    <property type="match status" value="1"/>
</dbReference>
<keyword evidence="12 15" id="KW-0675">Receptor</keyword>
<gene>
    <name evidence="18" type="primary">UNOP2</name>
    <name evidence="18" type="ORF">DAPPUDRAFT_346935</name>
</gene>
<name>E9HBX2_DAPPU</name>
<keyword evidence="13 15" id="KW-0807">Transducer</keyword>
<evidence type="ECO:0000313" key="19">
    <source>
        <dbReference type="Proteomes" id="UP000000305"/>
    </source>
</evidence>
<dbReference type="OrthoDB" id="10015560at2759"/>
<sequence length="542" mass="60991">MCNQTNCATDVVTDDLNCPWLAEYQLRHSAIIERWKLCGFFEDDDFLDINCHWLQFEPAPLVNHLLLVCIFVFILLTGCLCNIIVIYIFASSRHLRTPANIIIMNLAISDFFMLIKMPIFLYNSLLQGPALGIKGCQIYGFMSGLTGTTSIMSLATVAVDRYLVISQPLNVNRKSTRTRAYLTTCFIWLYSAIFASLPLFGIGKYVPEGYLTSCSFDYLSNNVKTRSFILAFFLAAWLFPFCIITTCYTAIVWYVRKARIELNHQQAAITNCKRGWRQCNIEVVIAKIVVVLVAMWMISWTPYAFVALLGISGTQTRLTPGMTMFPALFAKFSACVNPIIYTLTHPKIKKEILRRWYCFMSSGTSNGNDVTLNGGGVSVGRQDPDWRQNSNSDKGSVSPVAHHHNSKNFSANKNDPTGSDIQPQELVPLNDHSDRGDNSLQTACQNCTDKTGNSYMDERLSYNETCFSVIAPESIDLYKTKVMSVHNDNLQNPCLGRYLDLFKDPPINVSGNSISSSDTFEQSKEECSTNIQNNDALLYDKN</sequence>
<dbReference type="KEGG" id="dpx:DAPPUDRAFT_346935"/>
<feature type="compositionally biased region" description="Polar residues" evidence="16">
    <location>
        <begin position="407"/>
        <end position="422"/>
    </location>
</feature>
<dbReference type="CDD" id="cd15079">
    <property type="entry name" value="7tmA_photoreceptors_insect"/>
    <property type="match status" value="1"/>
</dbReference>
<evidence type="ECO:0000256" key="2">
    <source>
        <dbReference type="ARBA" id="ARBA00022543"/>
    </source>
</evidence>
<dbReference type="InterPro" id="IPR050125">
    <property type="entry name" value="GPCR_opsins"/>
</dbReference>
<feature type="transmembrane region" description="Helical" evidence="15">
    <location>
        <begin position="323"/>
        <end position="344"/>
    </location>
</feature>
<feature type="transmembrane region" description="Helical" evidence="15">
    <location>
        <begin position="138"/>
        <end position="159"/>
    </location>
</feature>
<keyword evidence="10 15" id="KW-0472">Membrane</keyword>
<keyword evidence="2 15" id="KW-0600">Photoreceptor protein</keyword>
<evidence type="ECO:0000256" key="6">
    <source>
        <dbReference type="ARBA" id="ARBA00022925"/>
    </source>
</evidence>
<evidence type="ECO:0000256" key="14">
    <source>
        <dbReference type="ARBA" id="ARBA00023305"/>
    </source>
</evidence>
<dbReference type="PRINTS" id="PR00238">
    <property type="entry name" value="OPSIN"/>
</dbReference>
<dbReference type="eggNOG" id="KOG3656">
    <property type="taxonomic scope" value="Eukaryota"/>
</dbReference>
<evidence type="ECO:0000256" key="8">
    <source>
        <dbReference type="ARBA" id="ARBA00022991"/>
    </source>
</evidence>
<dbReference type="InterPro" id="IPR000276">
    <property type="entry name" value="GPCR_Rhodpsn"/>
</dbReference>
<dbReference type="PROSITE" id="PS50262">
    <property type="entry name" value="G_PROTEIN_RECEP_F1_2"/>
    <property type="match status" value="1"/>
</dbReference>
<feature type="transmembrane region" description="Helical" evidence="15">
    <location>
        <begin position="65"/>
        <end position="90"/>
    </location>
</feature>
<feature type="transmembrane region" description="Helical" evidence="15">
    <location>
        <begin position="180"/>
        <end position="202"/>
    </location>
</feature>
<dbReference type="InParanoid" id="E9HBX2"/>
<evidence type="ECO:0000313" key="18">
    <source>
        <dbReference type="EMBL" id="EFX70796.1"/>
    </source>
</evidence>
<dbReference type="GO" id="GO:0005886">
    <property type="term" value="C:plasma membrane"/>
    <property type="evidence" value="ECO:0000318"/>
    <property type="project" value="GO_Central"/>
</dbReference>
<dbReference type="PRINTS" id="PR00237">
    <property type="entry name" value="GPCRRHODOPSN"/>
</dbReference>
<keyword evidence="7 15" id="KW-1133">Transmembrane helix</keyword>
<keyword evidence="14" id="KW-0844">Vision</keyword>
<evidence type="ECO:0000256" key="11">
    <source>
        <dbReference type="ARBA" id="ARBA00023157"/>
    </source>
</evidence>
<dbReference type="SUPFAM" id="SSF81321">
    <property type="entry name" value="Family A G protein-coupled receptor-like"/>
    <property type="match status" value="1"/>
</dbReference>
<evidence type="ECO:0000256" key="5">
    <source>
        <dbReference type="ARBA" id="ARBA00022692"/>
    </source>
</evidence>
<comment type="subcellular location">
    <subcellularLocation>
        <location evidence="1 15">Membrane</location>
        <topology evidence="1 15">Multi-pass membrane protein</topology>
    </subcellularLocation>
</comment>
<organism evidence="18 19">
    <name type="scientific">Daphnia pulex</name>
    <name type="common">Water flea</name>
    <dbReference type="NCBI Taxonomy" id="6669"/>
    <lineage>
        <taxon>Eukaryota</taxon>
        <taxon>Metazoa</taxon>
        <taxon>Ecdysozoa</taxon>
        <taxon>Arthropoda</taxon>
        <taxon>Crustacea</taxon>
        <taxon>Branchiopoda</taxon>
        <taxon>Diplostraca</taxon>
        <taxon>Cladocera</taxon>
        <taxon>Anomopoda</taxon>
        <taxon>Daphniidae</taxon>
        <taxon>Daphnia</taxon>
    </lineage>
</organism>
<dbReference type="GO" id="GO:0007602">
    <property type="term" value="P:phototransduction"/>
    <property type="evidence" value="ECO:0007669"/>
    <property type="project" value="UniProtKB-KW"/>
</dbReference>
<evidence type="ECO:0000256" key="7">
    <source>
        <dbReference type="ARBA" id="ARBA00022989"/>
    </source>
</evidence>
<feature type="transmembrane region" description="Helical" evidence="15">
    <location>
        <begin position="228"/>
        <end position="255"/>
    </location>
</feature>
<dbReference type="Gene3D" id="1.20.1070.10">
    <property type="entry name" value="Rhodopsin 7-helix transmembrane proteins"/>
    <property type="match status" value="1"/>
</dbReference>
<keyword evidence="9 15" id="KW-0297">G-protein coupled receptor</keyword>
<keyword evidence="4 15" id="KW-0716">Sensory transduction</keyword>
<dbReference type="PROSITE" id="PS00237">
    <property type="entry name" value="G_PROTEIN_RECEP_F1_1"/>
    <property type="match status" value="1"/>
</dbReference>
<dbReference type="GO" id="GO:0042277">
    <property type="term" value="F:peptide binding"/>
    <property type="evidence" value="ECO:0000318"/>
    <property type="project" value="GO_Central"/>
</dbReference>
<comment type="similarity">
    <text evidence="15">Belongs to the G-protein coupled receptor 1 family. Opsin subfamily.</text>
</comment>
<dbReference type="InterPro" id="IPR017452">
    <property type="entry name" value="GPCR_Rhodpsn_7TM"/>
</dbReference>
<evidence type="ECO:0000256" key="13">
    <source>
        <dbReference type="ARBA" id="ARBA00023224"/>
    </source>
</evidence>
<evidence type="ECO:0000256" key="12">
    <source>
        <dbReference type="ARBA" id="ARBA00023170"/>
    </source>
</evidence>
<keyword evidence="5 15" id="KW-0812">Transmembrane</keyword>
<dbReference type="GO" id="GO:0043005">
    <property type="term" value="C:neuron projection"/>
    <property type="evidence" value="ECO:0000318"/>
    <property type="project" value="GO_Central"/>
</dbReference>
<dbReference type="Pfam" id="PF00001">
    <property type="entry name" value="7tm_1"/>
    <property type="match status" value="1"/>
</dbReference>
<feature type="transmembrane region" description="Helical" evidence="15">
    <location>
        <begin position="284"/>
        <end position="311"/>
    </location>
</feature>
<dbReference type="EMBL" id="GL732617">
    <property type="protein sequence ID" value="EFX70796.1"/>
    <property type="molecule type" value="Genomic_DNA"/>
</dbReference>
<evidence type="ECO:0000256" key="3">
    <source>
        <dbReference type="ARBA" id="ARBA00022553"/>
    </source>
</evidence>
<dbReference type="Proteomes" id="UP000000305">
    <property type="component" value="Unassembled WGS sequence"/>
</dbReference>
<evidence type="ECO:0000256" key="1">
    <source>
        <dbReference type="ARBA" id="ARBA00004141"/>
    </source>
</evidence>
<reference evidence="18 19" key="1">
    <citation type="journal article" date="2011" name="Science">
        <title>The ecoresponsive genome of Daphnia pulex.</title>
        <authorList>
            <person name="Colbourne J.K."/>
            <person name="Pfrender M.E."/>
            <person name="Gilbert D."/>
            <person name="Thomas W.K."/>
            <person name="Tucker A."/>
            <person name="Oakley T.H."/>
            <person name="Tokishita S."/>
            <person name="Aerts A."/>
            <person name="Arnold G.J."/>
            <person name="Basu M.K."/>
            <person name="Bauer D.J."/>
            <person name="Caceres C.E."/>
            <person name="Carmel L."/>
            <person name="Casola C."/>
            <person name="Choi J.H."/>
            <person name="Detter J.C."/>
            <person name="Dong Q."/>
            <person name="Dusheyko S."/>
            <person name="Eads B.D."/>
            <person name="Frohlich T."/>
            <person name="Geiler-Samerotte K.A."/>
            <person name="Gerlach D."/>
            <person name="Hatcher P."/>
            <person name="Jogdeo S."/>
            <person name="Krijgsveld J."/>
            <person name="Kriventseva E.V."/>
            <person name="Kultz D."/>
            <person name="Laforsch C."/>
            <person name="Lindquist E."/>
            <person name="Lopez J."/>
            <person name="Manak J.R."/>
            <person name="Muller J."/>
            <person name="Pangilinan J."/>
            <person name="Patwardhan R.P."/>
            <person name="Pitluck S."/>
            <person name="Pritham E.J."/>
            <person name="Rechtsteiner A."/>
            <person name="Rho M."/>
            <person name="Rogozin I.B."/>
            <person name="Sakarya O."/>
            <person name="Salamov A."/>
            <person name="Schaack S."/>
            <person name="Shapiro H."/>
            <person name="Shiga Y."/>
            <person name="Skalitzky C."/>
            <person name="Smith Z."/>
            <person name="Souvorov A."/>
            <person name="Sung W."/>
            <person name="Tang Z."/>
            <person name="Tsuchiya D."/>
            <person name="Tu H."/>
            <person name="Vos H."/>
            <person name="Wang M."/>
            <person name="Wolf Y.I."/>
            <person name="Yamagata H."/>
            <person name="Yamada T."/>
            <person name="Ye Y."/>
            <person name="Shaw J.R."/>
            <person name="Andrews J."/>
            <person name="Crease T.J."/>
            <person name="Tang H."/>
            <person name="Lucas S.M."/>
            <person name="Robertson H.M."/>
            <person name="Bork P."/>
            <person name="Koonin E.V."/>
            <person name="Zdobnov E.M."/>
            <person name="Grigoriev I.V."/>
            <person name="Lynch M."/>
            <person name="Boore J.L."/>
        </authorList>
    </citation>
    <scope>NUCLEOTIDE SEQUENCE [LARGE SCALE GENOMIC DNA]</scope>
</reference>
<feature type="domain" description="G-protein coupled receptors family 1 profile" evidence="17">
    <location>
        <begin position="81"/>
        <end position="341"/>
    </location>
</feature>
<keyword evidence="11" id="KW-1015">Disulfide bond</keyword>
<dbReference type="FunCoup" id="E9HBX2">
    <property type="interactions" value="23"/>
</dbReference>
<keyword evidence="3" id="KW-0597">Phosphoprotein</keyword>
<keyword evidence="6 15" id="KW-0681">Retinal protein</keyword>
<dbReference type="GO" id="GO:0009881">
    <property type="term" value="F:photoreceptor activity"/>
    <property type="evidence" value="ECO:0007669"/>
    <property type="project" value="UniProtKB-KW"/>
</dbReference>
<protein>
    <recommendedName>
        <fullName evidence="17">G-protein coupled receptors family 1 profile domain-containing protein</fullName>
    </recommendedName>
</protein>
<evidence type="ECO:0000256" key="16">
    <source>
        <dbReference type="SAM" id="MobiDB-lite"/>
    </source>
</evidence>
<dbReference type="PANTHER" id="PTHR24240">
    <property type="entry name" value="OPSIN"/>
    <property type="match status" value="1"/>
</dbReference>
<dbReference type="GO" id="GO:0004930">
    <property type="term" value="F:G protein-coupled receptor activity"/>
    <property type="evidence" value="ECO:0000318"/>
    <property type="project" value="GO_Central"/>
</dbReference>
<feature type="region of interest" description="Disordered" evidence="16">
    <location>
        <begin position="370"/>
        <end position="437"/>
    </location>
</feature>
<evidence type="ECO:0000256" key="10">
    <source>
        <dbReference type="ARBA" id="ARBA00023136"/>
    </source>
</evidence>
<evidence type="ECO:0000256" key="15">
    <source>
        <dbReference type="RuleBase" id="RU004951"/>
    </source>
</evidence>
<dbReference type="HOGENOM" id="CLU_502754_0_0_1"/>
<proteinExistence type="inferred from homology"/>
<evidence type="ECO:0000256" key="9">
    <source>
        <dbReference type="ARBA" id="ARBA00023040"/>
    </source>
</evidence>
<keyword evidence="8 15" id="KW-0157">Chromophore</keyword>
<dbReference type="InterPro" id="IPR001760">
    <property type="entry name" value="Opsin"/>
</dbReference>
<dbReference type="AlphaFoldDB" id="E9HBX2"/>
<accession>E9HBX2</accession>
<evidence type="ECO:0000259" key="17">
    <source>
        <dbReference type="PROSITE" id="PS50262"/>
    </source>
</evidence>
<dbReference type="GO" id="GO:0007601">
    <property type="term" value="P:visual perception"/>
    <property type="evidence" value="ECO:0007669"/>
    <property type="project" value="UniProtKB-KW"/>
</dbReference>
<dbReference type="SMART" id="SM01381">
    <property type="entry name" value="7TM_GPCR_Srsx"/>
    <property type="match status" value="1"/>
</dbReference>
<evidence type="ECO:0000256" key="4">
    <source>
        <dbReference type="ARBA" id="ARBA00022606"/>
    </source>
</evidence>